<proteinExistence type="predicted"/>
<sequence>CISALDGTHIIATPPSHDLIRYIGRSSKPSQNVLAMVDFDLRFTYASIDQPWSMQDTSVLFHALDRDQDKFTHPSSIIMLMPDTLIAVDTWRHIRVKDIMYQIGGGVMHRVVSKRCLTIRIPVLAMRWNTHLVCGK</sequence>
<keyword evidence="2" id="KW-1185">Reference proteome</keyword>
<evidence type="ECO:0000313" key="1">
    <source>
        <dbReference type="EMBL" id="WVZ50958.1"/>
    </source>
</evidence>
<gene>
    <name evidence="1" type="ORF">U9M48_002156</name>
</gene>
<feature type="non-terminal residue" evidence="1">
    <location>
        <position position="1"/>
    </location>
</feature>
<dbReference type="AlphaFoldDB" id="A0AAQ3SJJ5"/>
<organism evidence="1 2">
    <name type="scientific">Paspalum notatum var. saurae</name>
    <dbReference type="NCBI Taxonomy" id="547442"/>
    <lineage>
        <taxon>Eukaryota</taxon>
        <taxon>Viridiplantae</taxon>
        <taxon>Streptophyta</taxon>
        <taxon>Embryophyta</taxon>
        <taxon>Tracheophyta</taxon>
        <taxon>Spermatophyta</taxon>
        <taxon>Magnoliopsida</taxon>
        <taxon>Liliopsida</taxon>
        <taxon>Poales</taxon>
        <taxon>Poaceae</taxon>
        <taxon>PACMAD clade</taxon>
        <taxon>Panicoideae</taxon>
        <taxon>Andropogonodae</taxon>
        <taxon>Paspaleae</taxon>
        <taxon>Paspalinae</taxon>
        <taxon>Paspalum</taxon>
    </lineage>
</organism>
<dbReference type="Proteomes" id="UP001341281">
    <property type="component" value="Chromosome 01"/>
</dbReference>
<dbReference type="EMBL" id="CP144745">
    <property type="protein sequence ID" value="WVZ50958.1"/>
    <property type="molecule type" value="Genomic_DNA"/>
</dbReference>
<reference evidence="1 2" key="1">
    <citation type="submission" date="2024-02" db="EMBL/GenBank/DDBJ databases">
        <title>High-quality chromosome-scale genome assembly of Pensacola bahiagrass (Paspalum notatum Flugge var. saurae).</title>
        <authorList>
            <person name="Vega J.M."/>
            <person name="Podio M."/>
            <person name="Orjuela J."/>
            <person name="Siena L.A."/>
            <person name="Pessino S.C."/>
            <person name="Combes M.C."/>
            <person name="Mariac C."/>
            <person name="Albertini E."/>
            <person name="Pupilli F."/>
            <person name="Ortiz J.P.A."/>
            <person name="Leblanc O."/>
        </authorList>
    </citation>
    <scope>NUCLEOTIDE SEQUENCE [LARGE SCALE GENOMIC DNA]</scope>
    <source>
        <strain evidence="1">R1</strain>
        <tissue evidence="1">Leaf</tissue>
    </source>
</reference>
<name>A0AAQ3SJJ5_PASNO</name>
<evidence type="ECO:0000313" key="2">
    <source>
        <dbReference type="Proteomes" id="UP001341281"/>
    </source>
</evidence>
<accession>A0AAQ3SJJ5</accession>
<protein>
    <submittedName>
        <fullName evidence="1">Uncharacterized protein</fullName>
    </submittedName>
</protein>